<dbReference type="PROSITE" id="PS50878">
    <property type="entry name" value="RT_POL"/>
    <property type="match status" value="1"/>
</dbReference>
<proteinExistence type="predicted"/>
<dbReference type="CDD" id="cd09275">
    <property type="entry name" value="RNase_HI_RT_DIRS1"/>
    <property type="match status" value="1"/>
</dbReference>
<dbReference type="AlphaFoldDB" id="A0A8D8QUR0"/>
<dbReference type="Pfam" id="PF00078">
    <property type="entry name" value="RVT_1"/>
    <property type="match status" value="1"/>
</dbReference>
<dbReference type="InterPro" id="IPR000477">
    <property type="entry name" value="RT_dom"/>
</dbReference>
<evidence type="ECO:0000259" key="1">
    <source>
        <dbReference type="PROSITE" id="PS50878"/>
    </source>
</evidence>
<dbReference type="PANTHER" id="PTHR33050:SF7">
    <property type="entry name" value="RIBONUCLEASE H"/>
    <property type="match status" value="1"/>
</dbReference>
<name>A0A8D8QUR0_9HEMI</name>
<dbReference type="EMBL" id="HBUF01100600">
    <property type="protein sequence ID" value="CAG6637944.1"/>
    <property type="molecule type" value="Transcribed_RNA"/>
</dbReference>
<dbReference type="SUPFAM" id="SSF56672">
    <property type="entry name" value="DNA/RNA polymerases"/>
    <property type="match status" value="1"/>
</dbReference>
<organism evidence="2">
    <name type="scientific">Cacopsylla melanoneura</name>
    <dbReference type="NCBI Taxonomy" id="428564"/>
    <lineage>
        <taxon>Eukaryota</taxon>
        <taxon>Metazoa</taxon>
        <taxon>Ecdysozoa</taxon>
        <taxon>Arthropoda</taxon>
        <taxon>Hexapoda</taxon>
        <taxon>Insecta</taxon>
        <taxon>Pterygota</taxon>
        <taxon>Neoptera</taxon>
        <taxon>Paraneoptera</taxon>
        <taxon>Hemiptera</taxon>
        <taxon>Sternorrhyncha</taxon>
        <taxon>Psylloidea</taxon>
        <taxon>Psyllidae</taxon>
        <taxon>Psyllinae</taxon>
        <taxon>Cacopsylla</taxon>
    </lineage>
</organism>
<dbReference type="Gene3D" id="3.30.70.270">
    <property type="match status" value="1"/>
</dbReference>
<accession>A0A8D8QUR0</accession>
<dbReference type="GO" id="GO:0071897">
    <property type="term" value="P:DNA biosynthetic process"/>
    <property type="evidence" value="ECO:0007669"/>
    <property type="project" value="UniProtKB-ARBA"/>
</dbReference>
<dbReference type="InterPro" id="IPR043128">
    <property type="entry name" value="Rev_trsase/Diguanyl_cyclase"/>
</dbReference>
<evidence type="ECO:0000313" key="2">
    <source>
        <dbReference type="EMBL" id="CAG6637946.1"/>
    </source>
</evidence>
<feature type="domain" description="Reverse transcriptase" evidence="1">
    <location>
        <begin position="1"/>
        <end position="88"/>
    </location>
</feature>
<reference evidence="2" key="1">
    <citation type="submission" date="2021-05" db="EMBL/GenBank/DDBJ databases">
        <authorList>
            <person name="Alioto T."/>
            <person name="Alioto T."/>
            <person name="Gomez Garrido J."/>
        </authorList>
    </citation>
    <scope>NUCLEOTIDE SEQUENCE</scope>
</reference>
<protein>
    <submittedName>
        <fullName evidence="2">Enzymatic polyprotein</fullName>
    </submittedName>
</protein>
<dbReference type="InterPro" id="IPR043502">
    <property type="entry name" value="DNA/RNA_pol_sf"/>
</dbReference>
<dbReference type="EMBL" id="HBUF01100601">
    <property type="protein sequence ID" value="CAG6637946.1"/>
    <property type="molecule type" value="Transcribed_RNA"/>
</dbReference>
<dbReference type="PANTHER" id="PTHR33050">
    <property type="entry name" value="REVERSE TRANSCRIPTASE DOMAIN-CONTAINING PROTEIN"/>
    <property type="match status" value="1"/>
</dbReference>
<sequence>MTCLPFGLSSAPQIFAKVSNWVAGYLRGLGLRIVVYLDDFLLASQDPQLLLSQTNSAIDILQSLGWIINFKKSQLTPIQVLQFLGIMWNPSLDVKYLPQGKRNLIQEYLVKVVTSGLWSWKIAMKIIGFLSFAAFVIPFGRIHYRRIQWGCRHLPRSQPLKLFSIPEVTLVQIQWWLPALHRVSHIFARNPEVFITTDASDSGWGVLMNDRTSMGTWSAAQEIWHINVKELFAVRKALELNLLFLRGKSILVQSDNLTVVAYIRKEGGTRSLPLLRETESLFHLAESNNIFLTASYIPGIYNNIADSLSRQKALPDWHLSEVMLKWIFQQWGTPVIDLFATKSSAVVPMYVSRSALDRQAYFIDAFSRSWTFPLAWVFPPPPLLPRVLQHLLKSQGRFIIIAPNWEKVFWLPDLKRRALAAPLPLGNLKNHLIDLASGLPPPGVSSLNLQAWLVRGG</sequence>
<dbReference type="InterPro" id="IPR052055">
    <property type="entry name" value="Hepadnavirus_pol/RT"/>
</dbReference>